<evidence type="ECO:0000259" key="1">
    <source>
        <dbReference type="PROSITE" id="PS50191"/>
    </source>
</evidence>
<organism evidence="2">
    <name type="scientific">Rhizophora mucronata</name>
    <name type="common">Asiatic mangrove</name>
    <dbReference type="NCBI Taxonomy" id="61149"/>
    <lineage>
        <taxon>Eukaryota</taxon>
        <taxon>Viridiplantae</taxon>
        <taxon>Streptophyta</taxon>
        <taxon>Embryophyta</taxon>
        <taxon>Tracheophyta</taxon>
        <taxon>Spermatophyta</taxon>
        <taxon>Magnoliopsida</taxon>
        <taxon>eudicotyledons</taxon>
        <taxon>Gunneridae</taxon>
        <taxon>Pentapetalae</taxon>
        <taxon>rosids</taxon>
        <taxon>fabids</taxon>
        <taxon>Malpighiales</taxon>
        <taxon>Rhizophoraceae</taxon>
        <taxon>Rhizophora</taxon>
    </lineage>
</organism>
<dbReference type="InterPro" id="IPR036273">
    <property type="entry name" value="CRAL/TRIO_N_dom_sf"/>
</dbReference>
<dbReference type="InterPro" id="IPR011074">
    <property type="entry name" value="CRAL/TRIO_N_dom"/>
</dbReference>
<feature type="domain" description="CRAL-TRIO" evidence="1">
    <location>
        <begin position="94"/>
        <end position="254"/>
    </location>
</feature>
<dbReference type="SMART" id="SM00516">
    <property type="entry name" value="SEC14"/>
    <property type="match status" value="1"/>
</dbReference>
<dbReference type="Pfam" id="PF03765">
    <property type="entry name" value="CRAL_TRIO_N"/>
    <property type="match status" value="1"/>
</dbReference>
<dbReference type="Pfam" id="PF00650">
    <property type="entry name" value="CRAL_TRIO"/>
    <property type="match status" value="1"/>
</dbReference>
<accession>A0A2P2KE79</accession>
<dbReference type="Gene3D" id="3.40.525.10">
    <property type="entry name" value="CRAL-TRIO lipid binding domain"/>
    <property type="match status" value="1"/>
</dbReference>
<name>A0A2P2KE79_RHIMU</name>
<dbReference type="EMBL" id="GGEC01023545">
    <property type="protein sequence ID" value="MBX04029.1"/>
    <property type="molecule type" value="Transcribed_RNA"/>
</dbReference>
<dbReference type="SUPFAM" id="SSF52087">
    <property type="entry name" value="CRAL/TRIO domain"/>
    <property type="match status" value="1"/>
</dbReference>
<proteinExistence type="predicted"/>
<dbReference type="InterPro" id="IPR001251">
    <property type="entry name" value="CRAL-TRIO_dom"/>
</dbReference>
<dbReference type="PANTHER" id="PTHR46226">
    <property type="entry name" value="CRAL-TRIO DOMAIN-CONTAINING PROTEIN"/>
    <property type="match status" value="1"/>
</dbReference>
<dbReference type="InterPro" id="IPR036865">
    <property type="entry name" value="CRAL-TRIO_dom_sf"/>
</dbReference>
<dbReference type="SUPFAM" id="SSF46938">
    <property type="entry name" value="CRAL/TRIO N-terminal domain"/>
    <property type="match status" value="1"/>
</dbReference>
<dbReference type="PROSITE" id="PS50191">
    <property type="entry name" value="CRAL_TRIO"/>
    <property type="match status" value="1"/>
</dbReference>
<sequence length="356" mass="40307">MFSNGKKTAKEDMGMANQEAIKQFQSLIEQVLTVDESLMKTFQNMHQGYPTETLVRFLKAREGNVGKAHKMLVDCLRWRVQNGIDNILAKPIIPTDLYRAVRDSQLMGLSGYSKEGLPVIAVGVGLSNFDKASEHYYVQSHIQMNEYRDCVVLPSATKKYGRHISTCLKVLDMTGLKLSALNQIKLLTAISTIDDLNYPEKTETYYIVNAPYVFSACWKVVRPLLQERTRRKIQVLQGCGRAELLKIMDDSSLPHFCRKECSASSQHSGNRITDNCYSLDHVYHQEVYNYIKQQAALLESVSPMKQGSVHVDVPEPDPEDAKIAKTIECELHRLRNLNGLFDSLNGIKDNGNRKCD</sequence>
<dbReference type="AlphaFoldDB" id="A0A2P2KE79"/>
<dbReference type="PANTHER" id="PTHR46226:SF5">
    <property type="entry name" value="PHOSPHATIDYLINOSITOL_PHOSPHATIDYLCHOLINE TRANSFER PROTEIN SFH2"/>
    <property type="match status" value="1"/>
</dbReference>
<evidence type="ECO:0000313" key="2">
    <source>
        <dbReference type="EMBL" id="MBX04029.1"/>
    </source>
</evidence>
<dbReference type="CDD" id="cd00170">
    <property type="entry name" value="SEC14"/>
    <property type="match status" value="1"/>
</dbReference>
<dbReference type="SMART" id="SM01100">
    <property type="entry name" value="CRAL_TRIO_N"/>
    <property type="match status" value="1"/>
</dbReference>
<protein>
    <recommendedName>
        <fullName evidence="1">CRAL-TRIO domain-containing protein</fullName>
    </recommendedName>
</protein>
<reference evidence="2" key="1">
    <citation type="submission" date="2018-02" db="EMBL/GenBank/DDBJ databases">
        <title>Rhizophora mucronata_Transcriptome.</title>
        <authorList>
            <person name="Meera S.P."/>
            <person name="Sreeshan A."/>
            <person name="Augustine A."/>
        </authorList>
    </citation>
    <scope>NUCLEOTIDE SEQUENCE</scope>
    <source>
        <tissue evidence="2">Leaf</tissue>
    </source>
</reference>